<feature type="compositionally biased region" description="Low complexity" evidence="1">
    <location>
        <begin position="240"/>
        <end position="249"/>
    </location>
</feature>
<proteinExistence type="predicted"/>
<accession>A0A8H7U4E5</accession>
<comment type="caution">
    <text evidence="2">The sequence shown here is derived from an EMBL/GenBank/DDBJ whole genome shotgun (WGS) entry which is preliminary data.</text>
</comment>
<evidence type="ECO:0000313" key="3">
    <source>
        <dbReference type="Proteomes" id="UP000639403"/>
    </source>
</evidence>
<dbReference type="InterPro" id="IPR028018">
    <property type="entry name" value="DUF4646"/>
</dbReference>
<protein>
    <submittedName>
        <fullName evidence="2">Uncharacterized protein</fullName>
    </submittedName>
</protein>
<dbReference type="Proteomes" id="UP000639403">
    <property type="component" value="Unassembled WGS sequence"/>
</dbReference>
<feature type="compositionally biased region" description="Basic and acidic residues" evidence="1">
    <location>
        <begin position="223"/>
        <end position="233"/>
    </location>
</feature>
<feature type="region of interest" description="Disordered" evidence="1">
    <location>
        <begin position="210"/>
        <end position="284"/>
    </location>
</feature>
<feature type="compositionally biased region" description="Polar residues" evidence="1">
    <location>
        <begin position="1"/>
        <end position="46"/>
    </location>
</feature>
<reference evidence="2" key="1">
    <citation type="submission" date="2020-11" db="EMBL/GenBank/DDBJ databases">
        <authorList>
            <person name="Koelle M."/>
            <person name="Horta M.A.C."/>
            <person name="Nowrousian M."/>
            <person name="Ohm R.A."/>
            <person name="Benz P."/>
            <person name="Pilgard A."/>
        </authorList>
    </citation>
    <scope>NUCLEOTIDE SEQUENCE</scope>
    <source>
        <strain evidence="2">FPRL280</strain>
    </source>
</reference>
<dbReference type="Pfam" id="PF15496">
    <property type="entry name" value="DUF4646"/>
    <property type="match status" value="1"/>
</dbReference>
<dbReference type="AlphaFoldDB" id="A0A8H7U4E5"/>
<organism evidence="2 3">
    <name type="scientific">Rhodonia placenta</name>
    <dbReference type="NCBI Taxonomy" id="104341"/>
    <lineage>
        <taxon>Eukaryota</taxon>
        <taxon>Fungi</taxon>
        <taxon>Dikarya</taxon>
        <taxon>Basidiomycota</taxon>
        <taxon>Agaricomycotina</taxon>
        <taxon>Agaricomycetes</taxon>
        <taxon>Polyporales</taxon>
        <taxon>Adustoporiaceae</taxon>
        <taxon>Rhodonia</taxon>
    </lineage>
</organism>
<name>A0A8H7U4E5_9APHY</name>
<evidence type="ECO:0000313" key="2">
    <source>
        <dbReference type="EMBL" id="KAF9818064.1"/>
    </source>
</evidence>
<gene>
    <name evidence="2" type="ORF">IEO21_03025</name>
</gene>
<dbReference type="EMBL" id="JADOXO010000034">
    <property type="protein sequence ID" value="KAF9818064.1"/>
    <property type="molecule type" value="Genomic_DNA"/>
</dbReference>
<feature type="compositionally biased region" description="Basic and acidic residues" evidence="1">
    <location>
        <begin position="264"/>
        <end position="274"/>
    </location>
</feature>
<reference evidence="2" key="2">
    <citation type="journal article" name="Front. Microbiol.">
        <title>Degradative Capacity of Two Strains of Rhodonia placenta: From Phenotype to Genotype.</title>
        <authorList>
            <person name="Kolle M."/>
            <person name="Horta M.A.C."/>
            <person name="Nowrousian M."/>
            <person name="Ohm R.A."/>
            <person name="Benz J.P."/>
            <person name="Pilgard A."/>
        </authorList>
    </citation>
    <scope>NUCLEOTIDE SEQUENCE</scope>
    <source>
        <strain evidence="2">FPRL280</strain>
    </source>
</reference>
<feature type="region of interest" description="Disordered" evidence="1">
    <location>
        <begin position="1"/>
        <end position="64"/>
    </location>
</feature>
<sequence>MSQGGMYTPQSSGDRNVYNQGRLDPTQNLASYPTSSVLPPCSSLQTPRPEAGARTPSASSGAVPNVLGSLKQFLPGDKVSALFDPPPPSFQRPPRPDLPYAPFAQTPLMTAGSELDKGFPLIAPPSTTVPHPFVTHDVGEEDWLRFLYDAKTASKLSPVDRVKSTVAPMAMQMSIGIGYLVSKAIMKRQKDKKATAVGQFIDNWNNGTLSYSGPDVPPPDMAHLQHQDHHYDTDSDSASDSDVNHSNNSPESSRVATRGGRRERRMERRAERRQRMGRRREKRSQAKEQWRLILVALPSIAAISYQLDSHFVTHFIGCYRDLR</sequence>
<evidence type="ECO:0000256" key="1">
    <source>
        <dbReference type="SAM" id="MobiDB-lite"/>
    </source>
</evidence>